<protein>
    <recommendedName>
        <fullName evidence="3">Fungal N-terminal domain-containing protein</fullName>
    </recommendedName>
</protein>
<dbReference type="EMBL" id="JAULSU010000005">
    <property type="protein sequence ID" value="KAK0616190.1"/>
    <property type="molecule type" value="Genomic_DNA"/>
</dbReference>
<sequence length="165" mass="17956">MDPLSISASIAGLLQAGHLLAKGIRALRSVKNAPDDFISLCHEVAMLQTTMKQLQDDMELAAGANGASRPPESLLQSISNALQRIEKTVAELDGLSSRLRRSPASSCSQLGLDAKTSANPAGEENHVRKRDWLREKGAIRKLRQDSQRAREELALCIHSVVSYET</sequence>
<accession>A0AA40BWH6</accession>
<gene>
    <name evidence="1" type="ORF">B0T14DRAFT_522684</name>
</gene>
<proteinExistence type="predicted"/>
<dbReference type="AlphaFoldDB" id="A0AA40BWH6"/>
<comment type="caution">
    <text evidence="1">The sequence shown here is derived from an EMBL/GenBank/DDBJ whole genome shotgun (WGS) entry which is preliminary data.</text>
</comment>
<evidence type="ECO:0008006" key="3">
    <source>
        <dbReference type="Google" id="ProtNLM"/>
    </source>
</evidence>
<organism evidence="1 2">
    <name type="scientific">Immersiella caudata</name>
    <dbReference type="NCBI Taxonomy" id="314043"/>
    <lineage>
        <taxon>Eukaryota</taxon>
        <taxon>Fungi</taxon>
        <taxon>Dikarya</taxon>
        <taxon>Ascomycota</taxon>
        <taxon>Pezizomycotina</taxon>
        <taxon>Sordariomycetes</taxon>
        <taxon>Sordariomycetidae</taxon>
        <taxon>Sordariales</taxon>
        <taxon>Lasiosphaeriaceae</taxon>
        <taxon>Immersiella</taxon>
    </lineage>
</organism>
<dbReference type="Gene3D" id="1.20.120.1020">
    <property type="entry name" value="Prion-inhibition and propagation, HeLo domain"/>
    <property type="match status" value="1"/>
</dbReference>
<evidence type="ECO:0000313" key="2">
    <source>
        <dbReference type="Proteomes" id="UP001175000"/>
    </source>
</evidence>
<dbReference type="Proteomes" id="UP001175000">
    <property type="component" value="Unassembled WGS sequence"/>
</dbReference>
<dbReference type="InterPro" id="IPR038305">
    <property type="entry name" value="HeLo_sf"/>
</dbReference>
<reference evidence="1" key="1">
    <citation type="submission" date="2023-06" db="EMBL/GenBank/DDBJ databases">
        <title>Genome-scale phylogeny and comparative genomics of the fungal order Sordariales.</title>
        <authorList>
            <consortium name="Lawrence Berkeley National Laboratory"/>
            <person name="Hensen N."/>
            <person name="Bonometti L."/>
            <person name="Westerberg I."/>
            <person name="Brannstrom I.O."/>
            <person name="Guillou S."/>
            <person name="Cros-Aarteil S."/>
            <person name="Calhoun S."/>
            <person name="Haridas S."/>
            <person name="Kuo A."/>
            <person name="Mondo S."/>
            <person name="Pangilinan J."/>
            <person name="Riley R."/>
            <person name="Labutti K."/>
            <person name="Andreopoulos B."/>
            <person name="Lipzen A."/>
            <person name="Chen C."/>
            <person name="Yanf M."/>
            <person name="Daum C."/>
            <person name="Ng V."/>
            <person name="Clum A."/>
            <person name="Steindorff A."/>
            <person name="Ohm R."/>
            <person name="Martin F."/>
            <person name="Silar P."/>
            <person name="Natvig D."/>
            <person name="Lalanne C."/>
            <person name="Gautier V."/>
            <person name="Ament-Velasquez S.L."/>
            <person name="Kruys A."/>
            <person name="Hutchinson M.I."/>
            <person name="Powell A.J."/>
            <person name="Barry K."/>
            <person name="Miller A.N."/>
            <person name="Grigoriev I.V."/>
            <person name="Debuchy R."/>
            <person name="Gladieux P."/>
            <person name="Thoren M.H."/>
            <person name="Johannesson H."/>
        </authorList>
    </citation>
    <scope>NUCLEOTIDE SEQUENCE</scope>
    <source>
        <strain evidence="1">CBS 606.72</strain>
    </source>
</reference>
<keyword evidence="2" id="KW-1185">Reference proteome</keyword>
<name>A0AA40BWH6_9PEZI</name>
<evidence type="ECO:0000313" key="1">
    <source>
        <dbReference type="EMBL" id="KAK0616190.1"/>
    </source>
</evidence>